<evidence type="ECO:0000256" key="11">
    <source>
        <dbReference type="ARBA" id="ARBA00022984"/>
    </source>
</evidence>
<dbReference type="EMBL" id="WKQN01000013">
    <property type="protein sequence ID" value="MSC63960.1"/>
    <property type="molecule type" value="Genomic_DNA"/>
</dbReference>
<evidence type="ECO:0000256" key="6">
    <source>
        <dbReference type="ARBA" id="ARBA00022679"/>
    </source>
</evidence>
<evidence type="ECO:0000256" key="1">
    <source>
        <dbReference type="ARBA" id="ARBA00001946"/>
    </source>
</evidence>
<dbReference type="CDD" id="cd03353">
    <property type="entry name" value="LbH_GlmU_C"/>
    <property type="match status" value="1"/>
</dbReference>
<keyword evidence="7" id="KW-0548">Nucleotidyltransferase</keyword>
<reference evidence="18 20" key="1">
    <citation type="submission" date="2017-10" db="EMBL/GenBank/DDBJ databases">
        <title>Complete Genome Sequence of Faecalibacterium prausnitzii isolated from the gut of healthy adult Indian.</title>
        <authorList>
            <person name="Bag S."/>
            <person name="Ghosh T.S."/>
            <person name="Das B."/>
        </authorList>
    </citation>
    <scope>NUCLEOTIDE SEQUENCE [LARGE SCALE GENOMIC DNA]</scope>
    <source>
        <strain evidence="18 20">Indica</strain>
    </source>
</reference>
<dbReference type="GO" id="GO:0009252">
    <property type="term" value="P:peptidoglycan biosynthetic process"/>
    <property type="evidence" value="ECO:0007669"/>
    <property type="project" value="UniProtKB-KW"/>
</dbReference>
<organism evidence="18 20">
    <name type="scientific">Faecalibacterium prausnitzii</name>
    <dbReference type="NCBI Taxonomy" id="853"/>
    <lineage>
        <taxon>Bacteria</taxon>
        <taxon>Bacillati</taxon>
        <taxon>Bacillota</taxon>
        <taxon>Clostridia</taxon>
        <taxon>Eubacteriales</taxon>
        <taxon>Oscillospiraceae</taxon>
        <taxon>Faecalibacterium</taxon>
    </lineage>
</organism>
<gene>
    <name evidence="18" type="ORF">CRH10_06680</name>
    <name evidence="19" type="ORF">GKD95_11615</name>
</gene>
<proteinExistence type="inferred from homology"/>
<accession>A0A291T9Z8</accession>
<dbReference type="InterPro" id="IPR050065">
    <property type="entry name" value="GlmU-like"/>
</dbReference>
<evidence type="ECO:0000256" key="2">
    <source>
        <dbReference type="ARBA" id="ARBA00004496"/>
    </source>
</evidence>
<dbReference type="InterPro" id="IPR056729">
    <property type="entry name" value="GMPPB_C"/>
</dbReference>
<comment type="catalytic activity">
    <reaction evidence="14">
        <text>alpha-D-glucosamine 1-phosphate + acetyl-CoA = N-acetyl-alpha-D-glucosamine 1-phosphate + CoA + H(+)</text>
        <dbReference type="Rhea" id="RHEA:13725"/>
        <dbReference type="ChEBI" id="CHEBI:15378"/>
        <dbReference type="ChEBI" id="CHEBI:57287"/>
        <dbReference type="ChEBI" id="CHEBI:57288"/>
        <dbReference type="ChEBI" id="CHEBI:57776"/>
        <dbReference type="ChEBI" id="CHEBI:58516"/>
        <dbReference type="EC" id="2.3.1.157"/>
    </reaction>
</comment>
<dbReference type="InterPro" id="IPR038009">
    <property type="entry name" value="GlmU_C_LbH"/>
</dbReference>
<dbReference type="GO" id="GO:0046872">
    <property type="term" value="F:metal ion binding"/>
    <property type="evidence" value="ECO:0007669"/>
    <property type="project" value="UniProtKB-KW"/>
</dbReference>
<comment type="catalytic activity">
    <reaction evidence="15">
        <text>N-acetyl-alpha-D-glucosamine 1-phosphate + UTP + H(+) = UDP-N-acetyl-alpha-D-glucosamine + diphosphate</text>
        <dbReference type="Rhea" id="RHEA:13509"/>
        <dbReference type="ChEBI" id="CHEBI:15378"/>
        <dbReference type="ChEBI" id="CHEBI:33019"/>
        <dbReference type="ChEBI" id="CHEBI:46398"/>
        <dbReference type="ChEBI" id="CHEBI:57705"/>
        <dbReference type="ChEBI" id="CHEBI:57776"/>
        <dbReference type="EC" id="2.7.7.23"/>
    </reaction>
</comment>
<evidence type="ECO:0000256" key="7">
    <source>
        <dbReference type="ARBA" id="ARBA00022695"/>
    </source>
</evidence>
<dbReference type="RefSeq" id="WP_098923769.1">
    <property type="nucleotide sequence ID" value="NZ_CP023819.1"/>
</dbReference>
<protein>
    <submittedName>
        <fullName evidence="18">UDP-N-acetylglucosamine diphosphorylase</fullName>
    </submittedName>
</protein>
<evidence type="ECO:0000256" key="15">
    <source>
        <dbReference type="ARBA" id="ARBA00048493"/>
    </source>
</evidence>
<dbReference type="PANTHER" id="PTHR43584">
    <property type="entry name" value="NUCLEOTIDYL TRANSFERASE"/>
    <property type="match status" value="1"/>
</dbReference>
<keyword evidence="13" id="KW-0961">Cell wall biogenesis/degradation</keyword>
<comment type="similarity">
    <text evidence="4">In the N-terminal section; belongs to the N-acetylglucosamine-1-phosphate uridyltransferase family.</text>
</comment>
<dbReference type="GO" id="GO:0019134">
    <property type="term" value="F:glucosamine-1-phosphate N-acetyltransferase activity"/>
    <property type="evidence" value="ECO:0007669"/>
    <property type="project" value="UniProtKB-EC"/>
</dbReference>
<evidence type="ECO:0000256" key="16">
    <source>
        <dbReference type="ARBA" id="ARBA00049628"/>
    </source>
</evidence>
<evidence type="ECO:0000256" key="10">
    <source>
        <dbReference type="ARBA" id="ARBA00022960"/>
    </source>
</evidence>
<keyword evidence="6" id="KW-0808">Transferase</keyword>
<keyword evidence="11" id="KW-0573">Peptidoglycan synthesis</keyword>
<dbReference type="InterPro" id="IPR011004">
    <property type="entry name" value="Trimer_LpxA-like_sf"/>
</dbReference>
<feature type="domain" description="Mannose-1-phosphate guanyltransferase C-terminal" evidence="17">
    <location>
        <begin position="46"/>
        <end position="142"/>
    </location>
</feature>
<dbReference type="PANTHER" id="PTHR43584:SF3">
    <property type="entry name" value="BIFUNCTIONAL PROTEIN GLMU"/>
    <property type="match status" value="1"/>
</dbReference>
<keyword evidence="8" id="KW-0479">Metal-binding</keyword>
<evidence type="ECO:0000256" key="5">
    <source>
        <dbReference type="ARBA" id="ARBA00022490"/>
    </source>
</evidence>
<dbReference type="GO" id="GO:0005737">
    <property type="term" value="C:cytoplasm"/>
    <property type="evidence" value="ECO:0007669"/>
    <property type="project" value="UniProtKB-SubCell"/>
</dbReference>
<evidence type="ECO:0000256" key="3">
    <source>
        <dbReference type="ARBA" id="ARBA00007707"/>
    </source>
</evidence>
<evidence type="ECO:0000256" key="9">
    <source>
        <dbReference type="ARBA" id="ARBA00022842"/>
    </source>
</evidence>
<evidence type="ECO:0000256" key="8">
    <source>
        <dbReference type="ARBA" id="ARBA00022723"/>
    </source>
</evidence>
<dbReference type="GO" id="GO:0071555">
    <property type="term" value="P:cell wall organization"/>
    <property type="evidence" value="ECO:0007669"/>
    <property type="project" value="UniProtKB-KW"/>
</dbReference>
<name>A0A291T9Z8_9FIRM</name>
<evidence type="ECO:0000256" key="14">
    <source>
        <dbReference type="ARBA" id="ARBA00048247"/>
    </source>
</evidence>
<dbReference type="SUPFAM" id="SSF51161">
    <property type="entry name" value="Trimeric LpxA-like enzymes"/>
    <property type="match status" value="1"/>
</dbReference>
<keyword evidence="5" id="KW-0963">Cytoplasm</keyword>
<dbReference type="Pfam" id="PF25087">
    <property type="entry name" value="GMPPB_C"/>
    <property type="match status" value="1"/>
</dbReference>
<evidence type="ECO:0000256" key="4">
    <source>
        <dbReference type="ARBA" id="ARBA00007947"/>
    </source>
</evidence>
<dbReference type="InterPro" id="IPR001451">
    <property type="entry name" value="Hexapep"/>
</dbReference>
<evidence type="ECO:0000259" key="17">
    <source>
        <dbReference type="Pfam" id="PF25087"/>
    </source>
</evidence>
<dbReference type="GO" id="GO:0006048">
    <property type="term" value="P:UDP-N-acetylglucosamine biosynthetic process"/>
    <property type="evidence" value="ECO:0007669"/>
    <property type="project" value="InterPro"/>
</dbReference>
<dbReference type="Proteomes" id="UP000461506">
    <property type="component" value="Unassembled WGS sequence"/>
</dbReference>
<comment type="function">
    <text evidence="16">Catalyzes the last two sequential reactions in the de novo biosynthetic pathway for UDP-N-acetylglucosamine (UDP-GlcNAc). The C-terminal domain catalyzes the transfer of acetyl group from acetyl coenzyme A to glucosamine-1-phosphate (GlcN-1-P) to produce N-acetylglucosamine-1-phosphate (GlcNAc-1-P), which is converted into UDP-GlcNAc by the transfer of uridine 5-monophosphate (from uridine 5-triphosphate), a reaction catalyzed by the N-terminal domain.</text>
</comment>
<evidence type="ECO:0000313" key="21">
    <source>
        <dbReference type="Proteomes" id="UP000461506"/>
    </source>
</evidence>
<keyword evidence="9" id="KW-0460">Magnesium</keyword>
<evidence type="ECO:0000256" key="12">
    <source>
        <dbReference type="ARBA" id="ARBA00023315"/>
    </source>
</evidence>
<dbReference type="EMBL" id="CP023819">
    <property type="protein sequence ID" value="ATL90003.1"/>
    <property type="molecule type" value="Genomic_DNA"/>
</dbReference>
<keyword evidence="10" id="KW-0133">Cell shape</keyword>
<evidence type="ECO:0000313" key="19">
    <source>
        <dbReference type="EMBL" id="MSC63960.1"/>
    </source>
</evidence>
<evidence type="ECO:0000256" key="13">
    <source>
        <dbReference type="ARBA" id="ARBA00023316"/>
    </source>
</evidence>
<dbReference type="Proteomes" id="UP000223709">
    <property type="component" value="Chromosome"/>
</dbReference>
<keyword evidence="12" id="KW-0012">Acyltransferase</keyword>
<comment type="similarity">
    <text evidence="3">In the C-terminal section; belongs to the transferase hexapeptide repeat family.</text>
</comment>
<sequence length="251" mass="26710">METISNEALAAARAKLDAAESRRENILLFHIANGVNIESRTVQIDEGVVIAPGATILAGTILRGKTVIGAGCVIGPNTLIEDSTVDEGTTVNASQVYGSHLGPHNNIGPFTHVRVNTVTDYGVHLGAYVETKNSNFARGNTVSHLTYIGDSDVGKYCNFGCGTVTCNYDGKDKFRTQIGDYCFIGCNTNLVAPVKVGDGAYTAAGSTITKDVPAQALGIARDRQTNLEGWAAPKMEAYIAKKQKLEEEQNK</sequence>
<evidence type="ECO:0000313" key="18">
    <source>
        <dbReference type="EMBL" id="ATL90003.1"/>
    </source>
</evidence>
<reference evidence="19 21" key="2">
    <citation type="journal article" date="2019" name="Nat. Med.">
        <title>A library of human gut bacterial isolates paired with longitudinal multiomics data enables mechanistic microbiome research.</title>
        <authorList>
            <person name="Poyet M."/>
            <person name="Groussin M."/>
            <person name="Gibbons S.M."/>
            <person name="Avila-Pacheco J."/>
            <person name="Jiang X."/>
            <person name="Kearney S.M."/>
            <person name="Perrotta A.R."/>
            <person name="Berdy B."/>
            <person name="Zhao S."/>
            <person name="Lieberman T.D."/>
            <person name="Swanson P.K."/>
            <person name="Smith M."/>
            <person name="Roesemann S."/>
            <person name="Alexander J.E."/>
            <person name="Rich S.A."/>
            <person name="Livny J."/>
            <person name="Vlamakis H."/>
            <person name="Clish C."/>
            <person name="Bullock K."/>
            <person name="Deik A."/>
            <person name="Scott J."/>
            <person name="Pierce K.A."/>
            <person name="Xavier R.J."/>
            <person name="Alm E.J."/>
        </authorList>
    </citation>
    <scope>NUCLEOTIDE SEQUENCE [LARGE SCALE GENOMIC DNA]</scope>
    <source>
        <strain evidence="19 21">BIOML-A1</strain>
    </source>
</reference>
<dbReference type="AlphaFoldDB" id="A0A291T9Z8"/>
<comment type="cofactor">
    <cofactor evidence="1">
        <name>Mg(2+)</name>
        <dbReference type="ChEBI" id="CHEBI:18420"/>
    </cofactor>
</comment>
<dbReference type="GO" id="GO:0008360">
    <property type="term" value="P:regulation of cell shape"/>
    <property type="evidence" value="ECO:0007669"/>
    <property type="project" value="UniProtKB-KW"/>
</dbReference>
<dbReference type="GO" id="GO:0003977">
    <property type="term" value="F:UDP-N-acetylglucosamine diphosphorylase activity"/>
    <property type="evidence" value="ECO:0007669"/>
    <property type="project" value="UniProtKB-EC"/>
</dbReference>
<dbReference type="Gene3D" id="2.160.10.10">
    <property type="entry name" value="Hexapeptide repeat proteins"/>
    <property type="match status" value="1"/>
</dbReference>
<evidence type="ECO:0000313" key="20">
    <source>
        <dbReference type="Proteomes" id="UP000223709"/>
    </source>
</evidence>
<dbReference type="Pfam" id="PF00132">
    <property type="entry name" value="Hexapep"/>
    <property type="match status" value="1"/>
</dbReference>
<comment type="subcellular location">
    <subcellularLocation>
        <location evidence="2">Cytoplasm</location>
    </subcellularLocation>
</comment>